<dbReference type="InterPro" id="IPR036565">
    <property type="entry name" value="Mur-like_cat_sf"/>
</dbReference>
<dbReference type="PANTHER" id="PTHR11136:SF0">
    <property type="entry name" value="DIHYDROFOLATE SYNTHETASE-RELATED"/>
    <property type="match status" value="1"/>
</dbReference>
<evidence type="ECO:0000256" key="2">
    <source>
        <dbReference type="ARBA" id="ARBA00022598"/>
    </source>
</evidence>
<proteinExistence type="inferred from homology"/>
<dbReference type="InterPro" id="IPR036615">
    <property type="entry name" value="Mur_ligase_C_dom_sf"/>
</dbReference>
<accession>A0A377PZH5</accession>
<organism evidence="8 9">
    <name type="scientific">Helicobacter pullorum</name>
    <dbReference type="NCBI Taxonomy" id="35818"/>
    <lineage>
        <taxon>Bacteria</taxon>
        <taxon>Pseudomonadati</taxon>
        <taxon>Campylobacterota</taxon>
        <taxon>Epsilonproteobacteria</taxon>
        <taxon>Campylobacterales</taxon>
        <taxon>Helicobacteraceae</taxon>
        <taxon>Helicobacter</taxon>
    </lineage>
</organism>
<dbReference type="NCBIfam" id="TIGR01499">
    <property type="entry name" value="folC"/>
    <property type="match status" value="1"/>
</dbReference>
<dbReference type="Pfam" id="PF08245">
    <property type="entry name" value="Mur_ligase_M"/>
    <property type="match status" value="1"/>
</dbReference>
<dbReference type="SUPFAM" id="SSF53244">
    <property type="entry name" value="MurD-like peptide ligases, peptide-binding domain"/>
    <property type="match status" value="1"/>
</dbReference>
<dbReference type="EMBL" id="UGJF01000001">
    <property type="protein sequence ID" value="STQ87641.1"/>
    <property type="molecule type" value="Genomic_DNA"/>
</dbReference>
<dbReference type="InterPro" id="IPR001645">
    <property type="entry name" value="Folylpolyglutamate_synth"/>
</dbReference>
<dbReference type="Gene3D" id="3.90.190.20">
    <property type="entry name" value="Mur ligase, C-terminal domain"/>
    <property type="match status" value="1"/>
</dbReference>
<evidence type="ECO:0000256" key="3">
    <source>
        <dbReference type="ARBA" id="ARBA00022723"/>
    </source>
</evidence>
<dbReference type="InterPro" id="IPR013221">
    <property type="entry name" value="Mur_ligase_cen"/>
</dbReference>
<sequence length="378" mass="43214">MNALMEFLDKKGQEYAPFEPKRAPEILALLNLTLPKKLKVIHIIGTNGKGSTGRFLALMLYQKGFNVGHFTSPHLLNFNERFWLNGKNLADEILQKAFLELDSALLKEASYFEVLTFLAFRVFEDCDYLVLEAGLGGEFDSTTTCFKRDLTLFTHIGIDHQEFLGETIEEIATTKLNAMSKKAILGIQSDLAIVMLAKKIAQEKQANLQILEKQDILSSIKEYCKKHAYPKYQEENLTLAYFGLKALGLDIALESLAKLDLMGRMQKISHNIWLDVLHNPSGARAILQNFSKEKYVLVYNSYFDKNPKEILSILKPIIKRIEIMEVDNPRIIPKEELKNILRELRVEFSDFVSIKDDEKYLVCGSFSVVSEFCKRSKI</sequence>
<reference evidence="8 9" key="1">
    <citation type="submission" date="2018-06" db="EMBL/GenBank/DDBJ databases">
        <authorList>
            <consortium name="Pathogen Informatics"/>
            <person name="Doyle S."/>
        </authorList>
    </citation>
    <scope>NUCLEOTIDE SEQUENCE [LARGE SCALE GENOMIC DNA]</scope>
    <source>
        <strain evidence="8 9">NCTC13156</strain>
    </source>
</reference>
<dbReference type="Proteomes" id="UP000255269">
    <property type="component" value="Unassembled WGS sequence"/>
</dbReference>
<dbReference type="PANTHER" id="PTHR11136">
    <property type="entry name" value="FOLYLPOLYGLUTAMATE SYNTHASE-RELATED"/>
    <property type="match status" value="1"/>
</dbReference>
<dbReference type="GO" id="GO:0005737">
    <property type="term" value="C:cytoplasm"/>
    <property type="evidence" value="ECO:0007669"/>
    <property type="project" value="TreeGrafter"/>
</dbReference>
<evidence type="ECO:0000256" key="1">
    <source>
        <dbReference type="ARBA" id="ARBA00008276"/>
    </source>
</evidence>
<feature type="domain" description="Mur ligase central" evidence="7">
    <location>
        <begin position="45"/>
        <end position="207"/>
    </location>
</feature>
<dbReference type="GO" id="GO:0046654">
    <property type="term" value="P:tetrahydrofolate biosynthetic process"/>
    <property type="evidence" value="ECO:0007669"/>
    <property type="project" value="UniProtKB-UniPathway"/>
</dbReference>
<gene>
    <name evidence="8" type="primary">folC</name>
    <name evidence="8" type="ORF">NCTC13156_00460</name>
</gene>
<keyword evidence="4" id="KW-0547">Nucleotide-binding</keyword>
<dbReference type="RefSeq" id="WP_115056736.1">
    <property type="nucleotide sequence ID" value="NZ_UGJF01000001.1"/>
</dbReference>
<evidence type="ECO:0000256" key="4">
    <source>
        <dbReference type="ARBA" id="ARBA00022741"/>
    </source>
</evidence>
<name>A0A377PZH5_9HELI</name>
<dbReference type="UniPathway" id="UPA00077">
    <property type="reaction ID" value="UER00157"/>
</dbReference>
<dbReference type="GO" id="GO:0005524">
    <property type="term" value="F:ATP binding"/>
    <property type="evidence" value="ECO:0007669"/>
    <property type="project" value="UniProtKB-KW"/>
</dbReference>
<keyword evidence="3" id="KW-0479">Metal-binding</keyword>
<evidence type="ECO:0000313" key="8">
    <source>
        <dbReference type="EMBL" id="STQ87641.1"/>
    </source>
</evidence>
<evidence type="ECO:0000256" key="5">
    <source>
        <dbReference type="ARBA" id="ARBA00022840"/>
    </source>
</evidence>
<dbReference type="GO" id="GO:0008841">
    <property type="term" value="F:dihydrofolate synthase activity"/>
    <property type="evidence" value="ECO:0007669"/>
    <property type="project" value="TreeGrafter"/>
</dbReference>
<evidence type="ECO:0000259" key="7">
    <source>
        <dbReference type="Pfam" id="PF08245"/>
    </source>
</evidence>
<dbReference type="SUPFAM" id="SSF53623">
    <property type="entry name" value="MurD-like peptide ligases, catalytic domain"/>
    <property type="match status" value="1"/>
</dbReference>
<dbReference type="AlphaFoldDB" id="A0A377PZH5"/>
<keyword evidence="6" id="KW-0460">Magnesium</keyword>
<dbReference type="GO" id="GO:0004326">
    <property type="term" value="F:tetrahydrofolylpolyglutamate synthase activity"/>
    <property type="evidence" value="ECO:0007669"/>
    <property type="project" value="InterPro"/>
</dbReference>
<evidence type="ECO:0000313" key="9">
    <source>
        <dbReference type="Proteomes" id="UP000255269"/>
    </source>
</evidence>
<protein>
    <submittedName>
        <fullName evidence="8">Bifunctional folylpolyglutamate synthase/dihydrofolate synthase FolC</fullName>
    </submittedName>
</protein>
<keyword evidence="5" id="KW-0067">ATP-binding</keyword>
<dbReference type="Gene3D" id="3.40.1190.10">
    <property type="entry name" value="Mur-like, catalytic domain"/>
    <property type="match status" value="1"/>
</dbReference>
<keyword evidence="2" id="KW-0436">Ligase</keyword>
<dbReference type="GO" id="GO:0046872">
    <property type="term" value="F:metal ion binding"/>
    <property type="evidence" value="ECO:0007669"/>
    <property type="project" value="UniProtKB-KW"/>
</dbReference>
<comment type="similarity">
    <text evidence="1">Belongs to the folylpolyglutamate synthase family.</text>
</comment>
<evidence type="ECO:0000256" key="6">
    <source>
        <dbReference type="ARBA" id="ARBA00022842"/>
    </source>
</evidence>